<sequence length="131" mass="13739">MPRNSPAKYANMARIAGGLQKLHTVFLSLAVLSLLPFAACSPQIRHRTPKALVISVSALSSLSRGMTSLQLELLDDGAGDPNIDNPADSKLTKMCLRIACAVSSSSGVVVSSAGSLSIRGWGLRLDSGWMS</sequence>
<dbReference type="GeneID" id="87824024"/>
<protein>
    <submittedName>
        <fullName evidence="1">Uncharacterized protein</fullName>
    </submittedName>
</protein>
<dbReference type="Proteomes" id="UP001302602">
    <property type="component" value="Unassembled WGS sequence"/>
</dbReference>
<evidence type="ECO:0000313" key="1">
    <source>
        <dbReference type="EMBL" id="KAK4123523.1"/>
    </source>
</evidence>
<proteinExistence type="predicted"/>
<reference evidence="1" key="1">
    <citation type="journal article" date="2023" name="Mol. Phylogenet. Evol.">
        <title>Genome-scale phylogeny and comparative genomics of the fungal order Sordariales.</title>
        <authorList>
            <person name="Hensen N."/>
            <person name="Bonometti L."/>
            <person name="Westerberg I."/>
            <person name="Brannstrom I.O."/>
            <person name="Guillou S."/>
            <person name="Cros-Aarteil S."/>
            <person name="Calhoun S."/>
            <person name="Haridas S."/>
            <person name="Kuo A."/>
            <person name="Mondo S."/>
            <person name="Pangilinan J."/>
            <person name="Riley R."/>
            <person name="LaButti K."/>
            <person name="Andreopoulos B."/>
            <person name="Lipzen A."/>
            <person name="Chen C."/>
            <person name="Yan M."/>
            <person name="Daum C."/>
            <person name="Ng V."/>
            <person name="Clum A."/>
            <person name="Steindorff A."/>
            <person name="Ohm R.A."/>
            <person name="Martin F."/>
            <person name="Silar P."/>
            <person name="Natvig D.O."/>
            <person name="Lalanne C."/>
            <person name="Gautier V."/>
            <person name="Ament-Velasquez S.L."/>
            <person name="Kruys A."/>
            <person name="Hutchinson M.I."/>
            <person name="Powell A.J."/>
            <person name="Barry K."/>
            <person name="Miller A.N."/>
            <person name="Grigoriev I.V."/>
            <person name="Debuchy R."/>
            <person name="Gladieux P."/>
            <person name="Hiltunen Thoren M."/>
            <person name="Johannesson H."/>
        </authorList>
    </citation>
    <scope>NUCLEOTIDE SEQUENCE</scope>
    <source>
        <strain evidence="1">CBS 731.68</strain>
    </source>
</reference>
<dbReference type="EMBL" id="MU853228">
    <property type="protein sequence ID" value="KAK4123523.1"/>
    <property type="molecule type" value="Genomic_DNA"/>
</dbReference>
<comment type="caution">
    <text evidence="1">The sequence shown here is derived from an EMBL/GenBank/DDBJ whole genome shotgun (WGS) entry which is preliminary data.</text>
</comment>
<accession>A0AAN6TZ98</accession>
<gene>
    <name evidence="1" type="ORF">N657DRAFT_412846</name>
</gene>
<keyword evidence="2" id="KW-1185">Reference proteome</keyword>
<dbReference type="RefSeq" id="XP_062647294.1">
    <property type="nucleotide sequence ID" value="XM_062787254.1"/>
</dbReference>
<dbReference type="AlphaFoldDB" id="A0AAN6TZ98"/>
<reference evidence="1" key="2">
    <citation type="submission" date="2023-05" db="EMBL/GenBank/DDBJ databases">
        <authorList>
            <consortium name="Lawrence Berkeley National Laboratory"/>
            <person name="Steindorff A."/>
            <person name="Hensen N."/>
            <person name="Bonometti L."/>
            <person name="Westerberg I."/>
            <person name="Brannstrom I.O."/>
            <person name="Guillou S."/>
            <person name="Cros-Aarteil S."/>
            <person name="Calhoun S."/>
            <person name="Haridas S."/>
            <person name="Kuo A."/>
            <person name="Mondo S."/>
            <person name="Pangilinan J."/>
            <person name="Riley R."/>
            <person name="Labutti K."/>
            <person name="Andreopoulos B."/>
            <person name="Lipzen A."/>
            <person name="Chen C."/>
            <person name="Yanf M."/>
            <person name="Daum C."/>
            <person name="Ng V."/>
            <person name="Clum A."/>
            <person name="Ohm R."/>
            <person name="Martin F."/>
            <person name="Silar P."/>
            <person name="Natvig D."/>
            <person name="Lalanne C."/>
            <person name="Gautier V."/>
            <person name="Ament-Velasquez S.L."/>
            <person name="Kruys A."/>
            <person name="Hutchinson M.I."/>
            <person name="Powell A.J."/>
            <person name="Barry K."/>
            <person name="Miller A.N."/>
            <person name="Grigoriev I.V."/>
            <person name="Debuchy R."/>
            <person name="Gladieux P."/>
            <person name="Thoren M.H."/>
            <person name="Johannesson H."/>
        </authorList>
    </citation>
    <scope>NUCLEOTIDE SEQUENCE</scope>
    <source>
        <strain evidence="1">CBS 731.68</strain>
    </source>
</reference>
<evidence type="ECO:0000313" key="2">
    <source>
        <dbReference type="Proteomes" id="UP001302602"/>
    </source>
</evidence>
<name>A0AAN6TZ98_9PEZI</name>
<organism evidence="1 2">
    <name type="scientific">Parathielavia appendiculata</name>
    <dbReference type="NCBI Taxonomy" id="2587402"/>
    <lineage>
        <taxon>Eukaryota</taxon>
        <taxon>Fungi</taxon>
        <taxon>Dikarya</taxon>
        <taxon>Ascomycota</taxon>
        <taxon>Pezizomycotina</taxon>
        <taxon>Sordariomycetes</taxon>
        <taxon>Sordariomycetidae</taxon>
        <taxon>Sordariales</taxon>
        <taxon>Chaetomiaceae</taxon>
        <taxon>Parathielavia</taxon>
    </lineage>
</organism>